<dbReference type="GO" id="GO:0004642">
    <property type="term" value="F:phosphoribosylformylglycinamidine synthase activity"/>
    <property type="evidence" value="ECO:0007669"/>
    <property type="project" value="UniProtKB-EC"/>
</dbReference>
<organism evidence="6">
    <name type="scientific">hydrothermal vent metagenome</name>
    <dbReference type="NCBI Taxonomy" id="652676"/>
    <lineage>
        <taxon>unclassified sequences</taxon>
        <taxon>metagenomes</taxon>
        <taxon>ecological metagenomes</taxon>
    </lineage>
</organism>
<dbReference type="PANTHER" id="PTHR34696">
    <property type="entry name" value="PHOSPHORIBOSYLFORMYLGLYCINAMIDINE SYNTHASE SUBUNIT PURS"/>
    <property type="match status" value="1"/>
</dbReference>
<dbReference type="SUPFAM" id="SSF82697">
    <property type="entry name" value="PurS-like"/>
    <property type="match status" value="1"/>
</dbReference>
<keyword evidence="5" id="KW-0067">ATP-binding</keyword>
<keyword evidence="4" id="KW-0658">Purine biosynthesis</keyword>
<dbReference type="EMBL" id="UOGF01000071">
    <property type="protein sequence ID" value="VAX31125.1"/>
    <property type="molecule type" value="Genomic_DNA"/>
</dbReference>
<keyword evidence="3" id="KW-0547">Nucleotide-binding</keyword>
<dbReference type="NCBIfam" id="TIGR00302">
    <property type="entry name" value="phosphoribosylformylglycinamidine synthase subunit PurS"/>
    <property type="match status" value="1"/>
</dbReference>
<proteinExistence type="inferred from homology"/>
<dbReference type="EC" id="6.3.5.3" evidence="6"/>
<keyword evidence="1" id="KW-0963">Cytoplasm</keyword>
<gene>
    <name evidence="6" type="ORF">MNBD_NITROSPIRAE01-1050</name>
</gene>
<evidence type="ECO:0000256" key="4">
    <source>
        <dbReference type="ARBA" id="ARBA00022755"/>
    </source>
</evidence>
<dbReference type="Gene3D" id="3.30.1280.10">
    <property type="entry name" value="Phosphoribosylformylglycinamidine synthase subunit PurS"/>
    <property type="match status" value="1"/>
</dbReference>
<dbReference type="InterPro" id="IPR003850">
    <property type="entry name" value="PurS"/>
</dbReference>
<dbReference type="HAMAP" id="MF_01926">
    <property type="entry name" value="PurS"/>
    <property type="match status" value="1"/>
</dbReference>
<name>A0A3B1DHF6_9ZZZZ</name>
<dbReference type="NCBIfam" id="NF004630">
    <property type="entry name" value="PRK05974.1"/>
    <property type="match status" value="1"/>
</dbReference>
<accession>A0A3B1DHF6</accession>
<dbReference type="GO" id="GO:0005524">
    <property type="term" value="F:ATP binding"/>
    <property type="evidence" value="ECO:0007669"/>
    <property type="project" value="UniProtKB-KW"/>
</dbReference>
<dbReference type="Pfam" id="PF02700">
    <property type="entry name" value="PurS"/>
    <property type="match status" value="1"/>
</dbReference>
<dbReference type="InterPro" id="IPR036604">
    <property type="entry name" value="PurS-like_sf"/>
</dbReference>
<sequence length="82" mass="9183">MKAKVYTTLKSSILDPQGKTVERALSVLGFDEVKSVRVGKYLELDLEPGSIEDAEKSLKAMCEKLLANTVMESYRFEIDPEV</sequence>
<keyword evidence="2 6" id="KW-0436">Ligase</keyword>
<dbReference type="PANTHER" id="PTHR34696:SF1">
    <property type="entry name" value="PHOSPHORIBOSYLFORMYLGLYCINAMIDINE SYNTHASE SUBUNIT PURS"/>
    <property type="match status" value="1"/>
</dbReference>
<evidence type="ECO:0000313" key="6">
    <source>
        <dbReference type="EMBL" id="VAX31125.1"/>
    </source>
</evidence>
<evidence type="ECO:0000256" key="3">
    <source>
        <dbReference type="ARBA" id="ARBA00022741"/>
    </source>
</evidence>
<evidence type="ECO:0000256" key="1">
    <source>
        <dbReference type="ARBA" id="ARBA00022490"/>
    </source>
</evidence>
<dbReference type="GO" id="GO:0006164">
    <property type="term" value="P:purine nucleotide biosynthetic process"/>
    <property type="evidence" value="ECO:0007669"/>
    <property type="project" value="UniProtKB-KW"/>
</dbReference>
<reference evidence="6" key="1">
    <citation type="submission" date="2018-06" db="EMBL/GenBank/DDBJ databases">
        <authorList>
            <person name="Zhirakovskaya E."/>
        </authorList>
    </citation>
    <scope>NUCLEOTIDE SEQUENCE</scope>
</reference>
<evidence type="ECO:0000256" key="5">
    <source>
        <dbReference type="ARBA" id="ARBA00022840"/>
    </source>
</evidence>
<dbReference type="AlphaFoldDB" id="A0A3B1DHF6"/>
<protein>
    <submittedName>
        <fullName evidence="6">Phosphoribosylformylglycinamidine synthase, PurS subunit</fullName>
        <ecNumber evidence="6">6.3.5.3</ecNumber>
    </submittedName>
</protein>
<evidence type="ECO:0000256" key="2">
    <source>
        <dbReference type="ARBA" id="ARBA00022598"/>
    </source>
</evidence>